<dbReference type="InterPro" id="IPR051324">
    <property type="entry name" value="Stress/Tellurium_Resist"/>
</dbReference>
<proteinExistence type="predicted"/>
<dbReference type="OrthoDB" id="2318873at2759"/>
<dbReference type="Proteomes" id="UP000266673">
    <property type="component" value="Unassembled WGS sequence"/>
</dbReference>
<dbReference type="PANTHER" id="PTHR32097:SF17">
    <property type="entry name" value="CAMP-BINDING PROTEIN 1-RELATED"/>
    <property type="match status" value="1"/>
</dbReference>
<reference evidence="2 3" key="1">
    <citation type="submission" date="2018-06" db="EMBL/GenBank/DDBJ databases">
        <title>Comparative genomics reveals the genomic features of Rhizophagus irregularis, R. cerebriforme, R. diaphanum and Gigaspora rosea, and their symbiotic lifestyle signature.</title>
        <authorList>
            <person name="Morin E."/>
            <person name="San Clemente H."/>
            <person name="Chen E.C.H."/>
            <person name="De La Providencia I."/>
            <person name="Hainaut M."/>
            <person name="Kuo A."/>
            <person name="Kohler A."/>
            <person name="Murat C."/>
            <person name="Tang N."/>
            <person name="Roy S."/>
            <person name="Loubradou J."/>
            <person name="Henrissat B."/>
            <person name="Grigoriev I.V."/>
            <person name="Corradi N."/>
            <person name="Roux C."/>
            <person name="Martin F.M."/>
        </authorList>
    </citation>
    <scope>NUCLEOTIDE SEQUENCE [LARGE SCALE GENOMIC DNA]</scope>
    <source>
        <strain evidence="2 3">DAOM 194757</strain>
    </source>
</reference>
<dbReference type="SMART" id="SM00213">
    <property type="entry name" value="UBQ"/>
    <property type="match status" value="1"/>
</dbReference>
<dbReference type="Pfam" id="PF02342">
    <property type="entry name" value="TerD"/>
    <property type="match status" value="1"/>
</dbReference>
<dbReference type="InterPro" id="IPR003325">
    <property type="entry name" value="TerD"/>
</dbReference>
<organism evidence="2 3">
    <name type="scientific">Gigaspora rosea</name>
    <dbReference type="NCBI Taxonomy" id="44941"/>
    <lineage>
        <taxon>Eukaryota</taxon>
        <taxon>Fungi</taxon>
        <taxon>Fungi incertae sedis</taxon>
        <taxon>Mucoromycota</taxon>
        <taxon>Glomeromycotina</taxon>
        <taxon>Glomeromycetes</taxon>
        <taxon>Diversisporales</taxon>
        <taxon>Gigasporaceae</taxon>
        <taxon>Gigaspora</taxon>
    </lineage>
</organism>
<accession>A0A397UCG2</accession>
<keyword evidence="3" id="KW-1185">Reference proteome</keyword>
<dbReference type="PROSITE" id="PS50053">
    <property type="entry name" value="UBIQUITIN_2"/>
    <property type="match status" value="1"/>
</dbReference>
<sequence>MKCTECELNKLSKEFPSDTISKQCKHTPTWCLKCLVNCLEKHDNKDGPLCPQCNVMLTQKELEALKITWEKAPFLVEIPHLNNAKNKEVAEEKGEFYVALLNGQKYPIIFEQVKTVRALKQALVQKIGVESRKQKLIFEGAELKDAKARGGGDMRLVEYGIREGSHIQLIVVLYSITKDVSIANLSFNLHWGFPASGQDFLDGTCLIYAGKELWKKYDYASQFYPSIPYIKHSGDIIDNANRRGNHIITIKLDQLPPEVTKLYFILSAWECPNIGHFRDPSFLLYDEDSPDKEQLCDYAIQTAATSQAVIMCYVSRSIDDTWEVIPVGRLSNGNAMDYTPIEISIRELEGNLGQ</sequence>
<evidence type="ECO:0000259" key="1">
    <source>
        <dbReference type="PROSITE" id="PS50053"/>
    </source>
</evidence>
<dbReference type="SUPFAM" id="SSF54236">
    <property type="entry name" value="Ubiquitin-like"/>
    <property type="match status" value="1"/>
</dbReference>
<dbReference type="InterPro" id="IPR000626">
    <property type="entry name" value="Ubiquitin-like_dom"/>
</dbReference>
<dbReference type="CDD" id="cd17039">
    <property type="entry name" value="Ubl_ubiquitin_like"/>
    <property type="match status" value="1"/>
</dbReference>
<dbReference type="Gene3D" id="2.60.60.30">
    <property type="entry name" value="sav2460 like domains"/>
    <property type="match status" value="1"/>
</dbReference>
<dbReference type="Gene3D" id="3.10.20.90">
    <property type="entry name" value="Phosphatidylinositol 3-kinase Catalytic Subunit, Chain A, domain 1"/>
    <property type="match status" value="1"/>
</dbReference>
<name>A0A397UCG2_9GLOM</name>
<comment type="caution">
    <text evidence="2">The sequence shown here is derived from an EMBL/GenBank/DDBJ whole genome shotgun (WGS) entry which is preliminary data.</text>
</comment>
<dbReference type="PANTHER" id="PTHR32097">
    <property type="entry name" value="CAMP-BINDING PROTEIN 1-RELATED"/>
    <property type="match status" value="1"/>
</dbReference>
<dbReference type="Pfam" id="PF00240">
    <property type="entry name" value="ubiquitin"/>
    <property type="match status" value="1"/>
</dbReference>
<evidence type="ECO:0000313" key="3">
    <source>
        <dbReference type="Proteomes" id="UP000266673"/>
    </source>
</evidence>
<dbReference type="AlphaFoldDB" id="A0A397UCG2"/>
<dbReference type="EMBL" id="QKWP01001756">
    <property type="protein sequence ID" value="RIB06818.1"/>
    <property type="molecule type" value="Genomic_DNA"/>
</dbReference>
<gene>
    <name evidence="2" type="ORF">C2G38_2253004</name>
</gene>
<dbReference type="CDD" id="cd06974">
    <property type="entry name" value="TerD_like"/>
    <property type="match status" value="1"/>
</dbReference>
<dbReference type="STRING" id="44941.A0A397UCG2"/>
<feature type="domain" description="Ubiquitin-like" evidence="1">
    <location>
        <begin position="94"/>
        <end position="171"/>
    </location>
</feature>
<protein>
    <recommendedName>
        <fullName evidence="1">Ubiquitin-like domain-containing protein</fullName>
    </recommendedName>
</protein>
<dbReference type="InterPro" id="IPR029071">
    <property type="entry name" value="Ubiquitin-like_domsf"/>
</dbReference>
<evidence type="ECO:0000313" key="2">
    <source>
        <dbReference type="EMBL" id="RIB06818.1"/>
    </source>
</evidence>